<name>A0ACB7TEM9_HYAAI</name>
<dbReference type="EMBL" id="CM023481">
    <property type="protein sequence ID" value="KAH6945385.1"/>
    <property type="molecule type" value="Genomic_DNA"/>
</dbReference>
<gene>
    <name evidence="1" type="ORF">HPB50_008171</name>
</gene>
<comment type="caution">
    <text evidence="1">The sequence shown here is derived from an EMBL/GenBank/DDBJ whole genome shotgun (WGS) entry which is preliminary data.</text>
</comment>
<proteinExistence type="predicted"/>
<evidence type="ECO:0000313" key="1">
    <source>
        <dbReference type="EMBL" id="KAH6945385.1"/>
    </source>
</evidence>
<keyword evidence="2" id="KW-1185">Reference proteome</keyword>
<dbReference type="Proteomes" id="UP000821845">
    <property type="component" value="Chromosome 1"/>
</dbReference>
<accession>A0ACB7TEM9</accession>
<evidence type="ECO:0000313" key="2">
    <source>
        <dbReference type="Proteomes" id="UP000821845"/>
    </source>
</evidence>
<protein>
    <submittedName>
        <fullName evidence="1">Uncharacterized protein</fullName>
    </submittedName>
</protein>
<sequence>MVSARQDTSLISSKAGDGEASASTVTTAAGVVTAMSRSASLAILKTSVSPEAVTRPHGYGQSLKEKLPHQVTAEPASFCMWCGSWLGRRSPRSASRSSCYRRCGSEGVTRLIGVSLST</sequence>
<organism evidence="1 2">
    <name type="scientific">Hyalomma asiaticum</name>
    <name type="common">Tick</name>
    <dbReference type="NCBI Taxonomy" id="266040"/>
    <lineage>
        <taxon>Eukaryota</taxon>
        <taxon>Metazoa</taxon>
        <taxon>Ecdysozoa</taxon>
        <taxon>Arthropoda</taxon>
        <taxon>Chelicerata</taxon>
        <taxon>Arachnida</taxon>
        <taxon>Acari</taxon>
        <taxon>Parasitiformes</taxon>
        <taxon>Ixodida</taxon>
        <taxon>Ixodoidea</taxon>
        <taxon>Ixodidae</taxon>
        <taxon>Hyalomminae</taxon>
        <taxon>Hyalomma</taxon>
    </lineage>
</organism>
<reference evidence="1" key="1">
    <citation type="submission" date="2020-05" db="EMBL/GenBank/DDBJ databases">
        <title>Large-scale comparative analyses of tick genomes elucidate their genetic diversity and vector capacities.</title>
        <authorList>
            <person name="Jia N."/>
            <person name="Wang J."/>
            <person name="Shi W."/>
            <person name="Du L."/>
            <person name="Sun Y."/>
            <person name="Zhan W."/>
            <person name="Jiang J."/>
            <person name="Wang Q."/>
            <person name="Zhang B."/>
            <person name="Ji P."/>
            <person name="Sakyi L.B."/>
            <person name="Cui X."/>
            <person name="Yuan T."/>
            <person name="Jiang B."/>
            <person name="Yang W."/>
            <person name="Lam T.T.-Y."/>
            <person name="Chang Q."/>
            <person name="Ding S."/>
            <person name="Wang X."/>
            <person name="Zhu J."/>
            <person name="Ruan X."/>
            <person name="Zhao L."/>
            <person name="Wei J."/>
            <person name="Que T."/>
            <person name="Du C."/>
            <person name="Cheng J."/>
            <person name="Dai P."/>
            <person name="Han X."/>
            <person name="Huang E."/>
            <person name="Gao Y."/>
            <person name="Liu J."/>
            <person name="Shao H."/>
            <person name="Ye R."/>
            <person name="Li L."/>
            <person name="Wei W."/>
            <person name="Wang X."/>
            <person name="Wang C."/>
            <person name="Yang T."/>
            <person name="Huo Q."/>
            <person name="Li W."/>
            <person name="Guo W."/>
            <person name="Chen H."/>
            <person name="Zhou L."/>
            <person name="Ni X."/>
            <person name="Tian J."/>
            <person name="Zhou Y."/>
            <person name="Sheng Y."/>
            <person name="Liu T."/>
            <person name="Pan Y."/>
            <person name="Xia L."/>
            <person name="Li J."/>
            <person name="Zhao F."/>
            <person name="Cao W."/>
        </authorList>
    </citation>
    <scope>NUCLEOTIDE SEQUENCE</scope>
    <source>
        <strain evidence="1">Hyas-2018</strain>
    </source>
</reference>